<name>A0A0C3ADW3_9AGAM</name>
<dbReference type="HOGENOM" id="CLU_2414579_0_0_1"/>
<dbReference type="InParanoid" id="A0A0C3ADW3"/>
<dbReference type="Proteomes" id="UP000053989">
    <property type="component" value="Unassembled WGS sequence"/>
</dbReference>
<gene>
    <name evidence="1" type="ORF">SCLCIDRAFT_1174433</name>
</gene>
<dbReference type="AlphaFoldDB" id="A0A0C3ADW3"/>
<organism evidence="1 2">
    <name type="scientific">Scleroderma citrinum Foug A</name>
    <dbReference type="NCBI Taxonomy" id="1036808"/>
    <lineage>
        <taxon>Eukaryota</taxon>
        <taxon>Fungi</taxon>
        <taxon>Dikarya</taxon>
        <taxon>Basidiomycota</taxon>
        <taxon>Agaricomycotina</taxon>
        <taxon>Agaricomycetes</taxon>
        <taxon>Agaricomycetidae</taxon>
        <taxon>Boletales</taxon>
        <taxon>Sclerodermatineae</taxon>
        <taxon>Sclerodermataceae</taxon>
        <taxon>Scleroderma</taxon>
    </lineage>
</organism>
<sequence>MFAQLIVGLHHSMKQWLRIWLRSKHCMLVSFLYHIDSSKSDAFSQKRWASHIRKYIPLNNMCSKIPSTQCSDDVNTIVVELPQFTSASCKIT</sequence>
<reference evidence="1 2" key="1">
    <citation type="submission" date="2014-04" db="EMBL/GenBank/DDBJ databases">
        <authorList>
            <consortium name="DOE Joint Genome Institute"/>
            <person name="Kuo A."/>
            <person name="Kohler A."/>
            <person name="Nagy L.G."/>
            <person name="Floudas D."/>
            <person name="Copeland A."/>
            <person name="Barry K.W."/>
            <person name="Cichocki N."/>
            <person name="Veneault-Fourrey C."/>
            <person name="LaButti K."/>
            <person name="Lindquist E.A."/>
            <person name="Lipzen A."/>
            <person name="Lundell T."/>
            <person name="Morin E."/>
            <person name="Murat C."/>
            <person name="Sun H."/>
            <person name="Tunlid A."/>
            <person name="Henrissat B."/>
            <person name="Grigoriev I.V."/>
            <person name="Hibbett D.S."/>
            <person name="Martin F."/>
            <person name="Nordberg H.P."/>
            <person name="Cantor M.N."/>
            <person name="Hua S.X."/>
        </authorList>
    </citation>
    <scope>NUCLEOTIDE SEQUENCE [LARGE SCALE GENOMIC DNA]</scope>
    <source>
        <strain evidence="1 2">Foug A</strain>
    </source>
</reference>
<reference evidence="2" key="2">
    <citation type="submission" date="2015-01" db="EMBL/GenBank/DDBJ databases">
        <title>Evolutionary Origins and Diversification of the Mycorrhizal Mutualists.</title>
        <authorList>
            <consortium name="DOE Joint Genome Institute"/>
            <consortium name="Mycorrhizal Genomics Consortium"/>
            <person name="Kohler A."/>
            <person name="Kuo A."/>
            <person name="Nagy L.G."/>
            <person name="Floudas D."/>
            <person name="Copeland A."/>
            <person name="Barry K.W."/>
            <person name="Cichocki N."/>
            <person name="Veneault-Fourrey C."/>
            <person name="LaButti K."/>
            <person name="Lindquist E.A."/>
            <person name="Lipzen A."/>
            <person name="Lundell T."/>
            <person name="Morin E."/>
            <person name="Murat C."/>
            <person name="Riley R."/>
            <person name="Ohm R."/>
            <person name="Sun H."/>
            <person name="Tunlid A."/>
            <person name="Henrissat B."/>
            <person name="Grigoriev I.V."/>
            <person name="Hibbett D.S."/>
            <person name="Martin F."/>
        </authorList>
    </citation>
    <scope>NUCLEOTIDE SEQUENCE [LARGE SCALE GENOMIC DNA]</scope>
    <source>
        <strain evidence="2">Foug A</strain>
    </source>
</reference>
<evidence type="ECO:0000313" key="1">
    <source>
        <dbReference type="EMBL" id="KIM63092.1"/>
    </source>
</evidence>
<evidence type="ECO:0000313" key="2">
    <source>
        <dbReference type="Proteomes" id="UP000053989"/>
    </source>
</evidence>
<dbReference type="EMBL" id="KN822037">
    <property type="protein sequence ID" value="KIM63092.1"/>
    <property type="molecule type" value="Genomic_DNA"/>
</dbReference>
<proteinExistence type="predicted"/>
<keyword evidence="2" id="KW-1185">Reference proteome</keyword>
<accession>A0A0C3ADW3</accession>
<protein>
    <submittedName>
        <fullName evidence="1">Uncharacterized protein</fullName>
    </submittedName>
</protein>